<dbReference type="PROSITE" id="PS50089">
    <property type="entry name" value="ZF_RING_2"/>
    <property type="match status" value="1"/>
</dbReference>
<dbReference type="PANTHER" id="PTHR15302:SF0">
    <property type="entry name" value="E3 UBIQUITIN-PROTEIN LIGASE RNF103"/>
    <property type="match status" value="1"/>
</dbReference>
<dbReference type="InterPro" id="IPR001841">
    <property type="entry name" value="Znf_RING"/>
</dbReference>
<reference evidence="7 8" key="1">
    <citation type="submission" date="2024-03" db="EMBL/GenBank/DDBJ databases">
        <title>The genome assembly and annotation of the cricket Gryllus longicercus Weissman &amp; Gray.</title>
        <authorList>
            <person name="Szrajer S."/>
            <person name="Gray D."/>
            <person name="Ylla G."/>
        </authorList>
    </citation>
    <scope>NUCLEOTIDE SEQUENCE [LARGE SCALE GENOMIC DNA]</scope>
    <source>
        <strain evidence="7">DAG 2021-001</strain>
        <tissue evidence="7">Whole body minus gut</tissue>
    </source>
</reference>
<dbReference type="CDD" id="cd16473">
    <property type="entry name" value="RING-H2_RNF103"/>
    <property type="match status" value="1"/>
</dbReference>
<evidence type="ECO:0000256" key="3">
    <source>
        <dbReference type="PROSITE-ProRule" id="PRU00175"/>
    </source>
</evidence>
<comment type="caution">
    <text evidence="7">The sequence shown here is derived from an EMBL/GenBank/DDBJ whole genome shotgun (WGS) entry which is preliminary data.</text>
</comment>
<feature type="region of interest" description="Disordered" evidence="4">
    <location>
        <begin position="90"/>
        <end position="109"/>
    </location>
</feature>
<proteinExistence type="predicted"/>
<sequence>MRSLWIQVVLFFVYAVLLFFVSRIIDLVLWYNQGMPSTQIVDPLLLSVRQLKQLLENRGVSYTGYIEKKELAQLAEETAHIVQGEVDELSHSQNGQGGDTAGRDRLPVPPPPSYFTGGAHFYEEVEDTKDSVWLVQVVPAGNNEPLLDDYSWRVVCNHVAPLAIRTGIFDCKLDRRLCSSKGWHHPLLLLALPKGTRAKDKVILKTFSATRPQSIIEWVRDQLSIRVKTVENLQELEEQWLNENITQNSPSWSKRGVKVLLLTHLLHPPLFLAALSIKFTGRIKFGMFSVKKHDPETLKKIKQMDVKVPSYIVITPERKIIYGKKKFEHFNFDSMNRFLRAVQPEMNDTFLLSLSFVNLLVILQIFQVSVHRRWKHIARCIWTLISYNFWLFVIWLIILAICRFSIVNFATDKCLVLVRFISLSDIGSLVRSDWQLLQNHPSILILSLFLYGALSAWLLRSRCPNEPVTPSEPNQPWWEVLPVDSYWINCLFRPMATLSRPLPPSELELEEGIEMLIERLAVPNLWLHPVIPTEYIKDLPVWKFRGWDIKKSKSYDKKDVKEITCDSPEILQRLMDYEDPSSGNRVNYDVCKNCMKEKLKIRHANTCNNKHPNRGLLKVNNCVGGTSSVDCVNKPSSTSRCSDRQRRNKISEPTCSIPSEVIDCCNCEILTSADPLPMYKCDSEVEHRFERDCSTGVSEDSSDESCSVPSGMLPTSECAVCLESYAWGSLLCGLPCGHSYHQTCIMLWLQRDNHHCPVCRWPAYKNKISSAHLHRE</sequence>
<evidence type="ECO:0000259" key="6">
    <source>
        <dbReference type="PROSITE" id="PS50089"/>
    </source>
</evidence>
<keyword evidence="5" id="KW-0472">Membrane</keyword>
<keyword evidence="1 3" id="KW-0863">Zinc-finger</keyword>
<keyword evidence="1 3" id="KW-0479">Metal-binding</keyword>
<dbReference type="EMBL" id="JAZDUA010000024">
    <property type="protein sequence ID" value="KAK7872483.1"/>
    <property type="molecule type" value="Genomic_DNA"/>
</dbReference>
<dbReference type="PANTHER" id="PTHR15302">
    <property type="entry name" value="E3 UBIQUITIN-PROTEIN LIGASE RNF103"/>
    <property type="match status" value="1"/>
</dbReference>
<keyword evidence="2" id="KW-0862">Zinc</keyword>
<evidence type="ECO:0000313" key="7">
    <source>
        <dbReference type="EMBL" id="KAK7872483.1"/>
    </source>
</evidence>
<feature type="transmembrane region" description="Helical" evidence="5">
    <location>
        <begin position="6"/>
        <end position="31"/>
    </location>
</feature>
<protein>
    <recommendedName>
        <fullName evidence="6">RING-type domain-containing protein</fullName>
    </recommendedName>
</protein>
<keyword evidence="5" id="KW-1133">Transmembrane helix</keyword>
<dbReference type="GO" id="GO:0005783">
    <property type="term" value="C:endoplasmic reticulum"/>
    <property type="evidence" value="ECO:0007669"/>
    <property type="project" value="TreeGrafter"/>
</dbReference>
<dbReference type="InterPro" id="IPR013083">
    <property type="entry name" value="Znf_RING/FYVE/PHD"/>
</dbReference>
<keyword evidence="5" id="KW-0812">Transmembrane</keyword>
<accession>A0AAN9VY09</accession>
<feature type="transmembrane region" description="Helical" evidence="5">
    <location>
        <begin position="350"/>
        <end position="368"/>
    </location>
</feature>
<name>A0AAN9VY09_9ORTH</name>
<feature type="transmembrane region" description="Helical" evidence="5">
    <location>
        <begin position="389"/>
        <end position="410"/>
    </location>
</feature>
<dbReference type="Pfam" id="PF13639">
    <property type="entry name" value="zf-RING_2"/>
    <property type="match status" value="1"/>
</dbReference>
<dbReference type="SUPFAM" id="SSF57850">
    <property type="entry name" value="RING/U-box"/>
    <property type="match status" value="1"/>
</dbReference>
<evidence type="ECO:0000256" key="4">
    <source>
        <dbReference type="SAM" id="MobiDB-lite"/>
    </source>
</evidence>
<dbReference type="Proteomes" id="UP001378592">
    <property type="component" value="Unassembled WGS sequence"/>
</dbReference>
<organism evidence="7 8">
    <name type="scientific">Gryllus longicercus</name>
    <dbReference type="NCBI Taxonomy" id="2509291"/>
    <lineage>
        <taxon>Eukaryota</taxon>
        <taxon>Metazoa</taxon>
        <taxon>Ecdysozoa</taxon>
        <taxon>Arthropoda</taxon>
        <taxon>Hexapoda</taxon>
        <taxon>Insecta</taxon>
        <taxon>Pterygota</taxon>
        <taxon>Neoptera</taxon>
        <taxon>Polyneoptera</taxon>
        <taxon>Orthoptera</taxon>
        <taxon>Ensifera</taxon>
        <taxon>Gryllidea</taxon>
        <taxon>Grylloidea</taxon>
        <taxon>Gryllidae</taxon>
        <taxon>Gryllinae</taxon>
        <taxon>Gryllus</taxon>
    </lineage>
</organism>
<dbReference type="AlphaFoldDB" id="A0AAN9VY09"/>
<dbReference type="Gene3D" id="3.30.40.10">
    <property type="entry name" value="Zinc/RING finger domain, C3HC4 (zinc finger)"/>
    <property type="match status" value="1"/>
</dbReference>
<dbReference type="InterPro" id="IPR042494">
    <property type="entry name" value="RNF103"/>
</dbReference>
<dbReference type="GO" id="GO:0004842">
    <property type="term" value="F:ubiquitin-protein transferase activity"/>
    <property type="evidence" value="ECO:0007669"/>
    <property type="project" value="InterPro"/>
</dbReference>
<evidence type="ECO:0000256" key="5">
    <source>
        <dbReference type="SAM" id="Phobius"/>
    </source>
</evidence>
<evidence type="ECO:0000256" key="1">
    <source>
        <dbReference type="ARBA" id="ARBA00022771"/>
    </source>
</evidence>
<gene>
    <name evidence="7" type="ORF">R5R35_014273</name>
</gene>
<keyword evidence="8" id="KW-1185">Reference proteome</keyword>
<dbReference type="GO" id="GO:0008270">
    <property type="term" value="F:zinc ion binding"/>
    <property type="evidence" value="ECO:0007669"/>
    <property type="project" value="UniProtKB-KW"/>
</dbReference>
<evidence type="ECO:0000313" key="8">
    <source>
        <dbReference type="Proteomes" id="UP001378592"/>
    </source>
</evidence>
<dbReference type="SMART" id="SM00184">
    <property type="entry name" value="RING"/>
    <property type="match status" value="1"/>
</dbReference>
<dbReference type="GO" id="GO:0016567">
    <property type="term" value="P:protein ubiquitination"/>
    <property type="evidence" value="ECO:0007669"/>
    <property type="project" value="InterPro"/>
</dbReference>
<evidence type="ECO:0000256" key="2">
    <source>
        <dbReference type="ARBA" id="ARBA00022833"/>
    </source>
</evidence>
<dbReference type="GO" id="GO:0036503">
    <property type="term" value="P:ERAD pathway"/>
    <property type="evidence" value="ECO:0007669"/>
    <property type="project" value="TreeGrafter"/>
</dbReference>
<feature type="domain" description="RING-type" evidence="6">
    <location>
        <begin position="718"/>
        <end position="760"/>
    </location>
</feature>